<evidence type="ECO:0000259" key="1">
    <source>
        <dbReference type="Pfam" id="PF06985"/>
    </source>
</evidence>
<organism evidence="2 3">
    <name type="scientific">Alternaria alternata</name>
    <name type="common">Alternaria rot fungus</name>
    <name type="synonym">Torula alternata</name>
    <dbReference type="NCBI Taxonomy" id="5599"/>
    <lineage>
        <taxon>Eukaryota</taxon>
        <taxon>Fungi</taxon>
        <taxon>Dikarya</taxon>
        <taxon>Ascomycota</taxon>
        <taxon>Pezizomycotina</taxon>
        <taxon>Dothideomycetes</taxon>
        <taxon>Pleosporomycetidae</taxon>
        <taxon>Pleosporales</taxon>
        <taxon>Pleosporineae</taxon>
        <taxon>Pleosporaceae</taxon>
        <taxon>Alternaria</taxon>
        <taxon>Alternaria sect. Alternaria</taxon>
        <taxon>Alternaria alternata complex</taxon>
    </lineage>
</organism>
<protein>
    <submittedName>
        <fullName evidence="2">HET-domain-containing protein</fullName>
    </submittedName>
</protein>
<dbReference type="VEuPathDB" id="FungiDB:CC77DRAFT_697384"/>
<dbReference type="KEGG" id="aalt:CC77DRAFT_697384"/>
<dbReference type="PANTHER" id="PTHR33112">
    <property type="entry name" value="DOMAIN PROTEIN, PUTATIVE-RELATED"/>
    <property type="match status" value="1"/>
</dbReference>
<dbReference type="Pfam" id="PF06985">
    <property type="entry name" value="HET"/>
    <property type="match status" value="1"/>
</dbReference>
<sequence>MLSTYARGSSVPIESTIDLENIRNWRRACRNTHGDCCNDDHAGTLAQHIDRLTLVDVFNGSLVTLSTSSPITYVALSYVWGAVPMFKTKRSNIDILLQPGALYNKQNGIVLPDTIRDAIYLAKALGERYVWVDCLSIVQDACSEEMEITLRAMARIYASADFTIVASDGNDADHGLRGVGGPSKNRIPSPQSYSHLWSAYPEDSKWASRGWTFQESLFSRRLLIFGSAVSWMCGRCEWREGIHMLRCTEDIHTTEENEWPAERPHLGVPMGMMSLIPTIPSLGRWGMLLENFSSRHLTYEKDARAAFAGATEIMNATFPEGILYGMPKFFFDIALLWLPKDFVLRREGEPSWSCMGWKDGIIDCLSAWYPFYANIFRDSNHSSDWVPIATLRSVAEYRMADTADGIDAGFNGFYEYQAFRDSSCRQLPTGWRRHRHPNGDYFTNILSSRKYSFPLPGVSSAKRQIHTPSAPVLHCFAPCATLTFGCTVTCDKTHRMMMVLCNGEEMVGNLTLMCNIKENIPPHGSLCELIAILAAETSLPERVAQRGWPIMSFGKDRKLLSSTARSDEGGVSFYNVMWIQWVGNIAERRGLGIVHKEFWDALEPEPREIILG</sequence>
<dbReference type="STRING" id="5599.A0A177DVV8"/>
<evidence type="ECO:0000313" key="2">
    <source>
        <dbReference type="EMBL" id="OAG23142.1"/>
    </source>
</evidence>
<dbReference type="RefSeq" id="XP_018388563.1">
    <property type="nucleotide sequence ID" value="XM_018532802.1"/>
</dbReference>
<name>A0A177DVV8_ALTAL</name>
<dbReference type="EMBL" id="KV441473">
    <property type="protein sequence ID" value="OAG23142.1"/>
    <property type="molecule type" value="Genomic_DNA"/>
</dbReference>
<dbReference type="GeneID" id="29118396"/>
<dbReference type="OMA" id="MHRIYAT"/>
<dbReference type="PANTHER" id="PTHR33112:SF1">
    <property type="entry name" value="HETEROKARYON INCOMPATIBILITY DOMAIN-CONTAINING PROTEIN"/>
    <property type="match status" value="1"/>
</dbReference>
<feature type="domain" description="Heterokaryon incompatibility" evidence="1">
    <location>
        <begin position="73"/>
        <end position="215"/>
    </location>
</feature>
<gene>
    <name evidence="2" type="ORF">CC77DRAFT_697384</name>
</gene>
<keyword evidence="3" id="KW-1185">Reference proteome</keyword>
<dbReference type="Proteomes" id="UP000077248">
    <property type="component" value="Unassembled WGS sequence"/>
</dbReference>
<dbReference type="AlphaFoldDB" id="A0A177DVV8"/>
<reference evidence="2 3" key="1">
    <citation type="submission" date="2016-05" db="EMBL/GenBank/DDBJ databases">
        <title>Comparative analysis of secretome profiles of manganese(II)-oxidizing ascomycete fungi.</title>
        <authorList>
            <consortium name="DOE Joint Genome Institute"/>
            <person name="Zeiner C.A."/>
            <person name="Purvine S.O."/>
            <person name="Zink E.M."/>
            <person name="Wu S."/>
            <person name="Pasa-Tolic L."/>
            <person name="Chaput D.L."/>
            <person name="Haridas S."/>
            <person name="Grigoriev I.V."/>
            <person name="Santelli C.M."/>
            <person name="Hansel C.M."/>
        </authorList>
    </citation>
    <scope>NUCLEOTIDE SEQUENCE [LARGE SCALE GENOMIC DNA]</scope>
    <source>
        <strain evidence="2 3">SRC1lrK2f</strain>
    </source>
</reference>
<proteinExistence type="predicted"/>
<evidence type="ECO:0000313" key="3">
    <source>
        <dbReference type="Proteomes" id="UP000077248"/>
    </source>
</evidence>
<dbReference type="InterPro" id="IPR010730">
    <property type="entry name" value="HET"/>
</dbReference>
<accession>A0A177DVV8</accession>